<dbReference type="GO" id="GO:0016020">
    <property type="term" value="C:membrane"/>
    <property type="evidence" value="ECO:0007669"/>
    <property type="project" value="UniProtKB-SubCell"/>
</dbReference>
<feature type="transmembrane region" description="Helical" evidence="13">
    <location>
        <begin position="189"/>
        <end position="211"/>
    </location>
</feature>
<evidence type="ECO:0000256" key="8">
    <source>
        <dbReference type="ARBA" id="ARBA00023098"/>
    </source>
</evidence>
<keyword evidence="7 13" id="KW-1133">Transmembrane helix</keyword>
<dbReference type="GO" id="GO:0004366">
    <property type="term" value="F:glycerol-3-phosphate O-acyltransferase activity"/>
    <property type="evidence" value="ECO:0007669"/>
    <property type="project" value="TreeGrafter"/>
</dbReference>
<dbReference type="VEuPathDB" id="GiardiaDB:GL50581_4004"/>
<evidence type="ECO:0000256" key="3">
    <source>
        <dbReference type="ARBA" id="ARBA00008655"/>
    </source>
</evidence>
<dbReference type="InterPro" id="IPR045252">
    <property type="entry name" value="LPCAT1-like"/>
</dbReference>
<dbReference type="VEuPathDB" id="GiardiaDB:QR46_3464"/>
<dbReference type="Pfam" id="PF01553">
    <property type="entry name" value="Acyltransferase"/>
    <property type="match status" value="1"/>
</dbReference>
<keyword evidence="9 13" id="KW-0472">Membrane</keyword>
<dbReference type="InterPro" id="IPR002123">
    <property type="entry name" value="Plipid/glycerol_acylTrfase"/>
</dbReference>
<dbReference type="GO" id="GO:0008654">
    <property type="term" value="P:phospholipid biosynthetic process"/>
    <property type="evidence" value="ECO:0007669"/>
    <property type="project" value="UniProtKB-KW"/>
</dbReference>
<comment type="similarity">
    <text evidence="3">Belongs to the 1-acyl-sn-glycerol-3-phosphate acyltransferase family.</text>
</comment>
<evidence type="ECO:0000256" key="9">
    <source>
        <dbReference type="ARBA" id="ARBA00023136"/>
    </source>
</evidence>
<keyword evidence="5 15" id="KW-0808">Transferase</keyword>
<dbReference type="GO" id="GO:0019432">
    <property type="term" value="P:triglyceride biosynthetic process"/>
    <property type="evidence" value="ECO:0007669"/>
    <property type="project" value="TreeGrafter"/>
</dbReference>
<dbReference type="SMART" id="SM00563">
    <property type="entry name" value="PlsC"/>
    <property type="match status" value="1"/>
</dbReference>
<feature type="transmembrane region" description="Helical" evidence="13">
    <location>
        <begin position="155"/>
        <end position="177"/>
    </location>
</feature>
<gene>
    <name evidence="15" type="ORF">DHA2_14403</name>
</gene>
<reference evidence="15 16" key="2">
    <citation type="journal article" date="2013" name="Genome Biol. Evol.">
        <title>Genome sequencing of Giardia lamblia genotypes A2 and B isolates (DH and GS) and comparative analysis with the genomes of genotypes A1 and E (WB and Pig).</title>
        <authorList>
            <person name="Adam R.D."/>
            <person name="Dahlstrom E.W."/>
            <person name="Martens C.A."/>
            <person name="Bruno D.P."/>
            <person name="Barbian K.D."/>
            <person name="Ricklefs S.M."/>
            <person name="Hernandez M.M."/>
            <person name="Narla N.P."/>
            <person name="Patel R.B."/>
            <person name="Porcella S.F."/>
            <person name="Nash T.E."/>
        </authorList>
    </citation>
    <scope>NUCLEOTIDE SEQUENCE [LARGE SCALE GENOMIC DNA]</scope>
    <source>
        <strain evidence="15 16">DH</strain>
    </source>
</reference>
<evidence type="ECO:0000256" key="7">
    <source>
        <dbReference type="ARBA" id="ARBA00022989"/>
    </source>
</evidence>
<evidence type="ECO:0000256" key="2">
    <source>
        <dbReference type="ARBA" id="ARBA00005189"/>
    </source>
</evidence>
<evidence type="ECO:0000256" key="6">
    <source>
        <dbReference type="ARBA" id="ARBA00022692"/>
    </source>
</evidence>
<comment type="subcellular location">
    <subcellularLocation>
        <location evidence="1">Membrane</location>
    </subcellularLocation>
</comment>
<evidence type="ECO:0000313" key="16">
    <source>
        <dbReference type="Proteomes" id="UP000018320"/>
    </source>
</evidence>
<accession>V6TFS0</accession>
<keyword evidence="12 15" id="KW-0012">Acyltransferase</keyword>
<evidence type="ECO:0000256" key="1">
    <source>
        <dbReference type="ARBA" id="ARBA00004370"/>
    </source>
</evidence>
<protein>
    <submittedName>
        <fullName evidence="15">1-acyl-sn-glycerol-3-phosphate acyltransferase</fullName>
    </submittedName>
</protein>
<dbReference type="CDD" id="cd07991">
    <property type="entry name" value="LPLAT_LPCAT1-like"/>
    <property type="match status" value="1"/>
</dbReference>
<evidence type="ECO:0000256" key="11">
    <source>
        <dbReference type="ARBA" id="ARBA00023264"/>
    </source>
</evidence>
<dbReference type="EMBL" id="AHGT01000025">
    <property type="protein sequence ID" value="ESU37524.1"/>
    <property type="molecule type" value="Genomic_DNA"/>
</dbReference>
<dbReference type="PANTHER" id="PTHR23063:SF2">
    <property type="entry name" value="GLYCEROL-3-PHOSPHATE ACYLTRANSFERASE 4, ISOFORM D-RELATED"/>
    <property type="match status" value="1"/>
</dbReference>
<evidence type="ECO:0000313" key="15">
    <source>
        <dbReference type="EMBL" id="ESU37524.1"/>
    </source>
</evidence>
<dbReference type="AlphaFoldDB" id="V6TFS0"/>
<evidence type="ECO:0000256" key="5">
    <source>
        <dbReference type="ARBA" id="ARBA00022679"/>
    </source>
</evidence>
<evidence type="ECO:0000256" key="4">
    <source>
        <dbReference type="ARBA" id="ARBA00022516"/>
    </source>
</evidence>
<keyword evidence="4" id="KW-0444">Lipid biosynthesis</keyword>
<comment type="pathway">
    <text evidence="2">Lipid metabolism.</text>
</comment>
<reference evidence="16" key="1">
    <citation type="submission" date="2012-02" db="EMBL/GenBank/DDBJ databases">
        <title>Genome sequencing of Giardia lamblia Genotypes A2 and B isolates (DH and GS) and comparative analysis with the genomes of Genotypes A1 and E (WB and Pig).</title>
        <authorList>
            <person name="Adam R."/>
            <person name="Dahlstrom E."/>
            <person name="Martens C."/>
            <person name="Bruno D."/>
            <person name="Barbian K."/>
            <person name="Porcella S.F."/>
            <person name="Nash T."/>
        </authorList>
    </citation>
    <scope>NUCLEOTIDE SEQUENCE</scope>
    <source>
        <strain evidence="16">DH</strain>
    </source>
</reference>
<proteinExistence type="inferred from homology"/>
<dbReference type="GO" id="GO:0005783">
    <property type="term" value="C:endoplasmic reticulum"/>
    <property type="evidence" value="ECO:0007669"/>
    <property type="project" value="TreeGrafter"/>
</dbReference>
<keyword evidence="8" id="KW-0443">Lipid metabolism</keyword>
<dbReference type="VEuPathDB" id="GiardiaDB:GL50803_0014403"/>
<dbReference type="PANTHER" id="PTHR23063">
    <property type="entry name" value="PHOSPHOLIPID ACYLTRANSFERASE"/>
    <property type="match status" value="1"/>
</dbReference>
<keyword evidence="10" id="KW-0594">Phospholipid biosynthesis</keyword>
<dbReference type="SUPFAM" id="SSF69593">
    <property type="entry name" value="Glycerol-3-phosphate (1)-acyltransferase"/>
    <property type="match status" value="1"/>
</dbReference>
<dbReference type="Proteomes" id="UP000018320">
    <property type="component" value="Unassembled WGS sequence"/>
</dbReference>
<evidence type="ECO:0000256" key="12">
    <source>
        <dbReference type="ARBA" id="ARBA00023315"/>
    </source>
</evidence>
<comment type="caution">
    <text evidence="15">The sequence shown here is derived from an EMBL/GenBank/DDBJ whole genome shotgun (WGS) entry which is preliminary data.</text>
</comment>
<evidence type="ECO:0000256" key="10">
    <source>
        <dbReference type="ARBA" id="ARBA00023209"/>
    </source>
</evidence>
<name>V6TFS0_GIAIN</name>
<keyword evidence="6 13" id="KW-0812">Transmembrane</keyword>
<evidence type="ECO:0000259" key="14">
    <source>
        <dbReference type="SMART" id="SM00563"/>
    </source>
</evidence>
<keyword evidence="11" id="KW-1208">Phospholipid metabolism</keyword>
<dbReference type="VEuPathDB" id="GiardiaDB:DHA2_14403"/>
<organism evidence="15 16">
    <name type="scientific">Giardia intestinalis</name>
    <name type="common">Giardia lamblia</name>
    <dbReference type="NCBI Taxonomy" id="5741"/>
    <lineage>
        <taxon>Eukaryota</taxon>
        <taxon>Metamonada</taxon>
        <taxon>Diplomonadida</taxon>
        <taxon>Hexamitidae</taxon>
        <taxon>Giardiinae</taxon>
        <taxon>Giardia</taxon>
    </lineage>
</organism>
<sequence>MFGLMEDQEKLDAESELLSQPLSDDSEYKSTQSPIAVDTHTMSSALMLALEPYQYGTDFILNRNSIPRLQKELDKLIDRTASKPRLSLRMGQKKYMDLELMSSLVLDSVQAVASDSFWECFERPYSRPWNWTFPLWVTWATGCIIRYCILLPIRAFLFLFMLVFCLFGTLMTSVLVPSKRLQTHIQRRILKIGYHLTLLSIGAVVLIHGSIPHTQSGRIYVANHTTIMDAIILSSIKQFAIVGQKYSGLLGIIEERILGCLDPVWFNRSDRTERTEAATKIKNRIYDEGAKAPLLLFPEGVLVNNRFIIMFKKGAFELGAEICPIAIKYNETLSSHAYWSSRDVSFYRYLFDLMTNWILIVDVWFLPPTSIQDGETPEEFAERVKLSIARAARLIPRPWDGYLKYTKATKSMHRNRKTELLHQIGFSPKEIDEMVSS</sequence>
<feature type="domain" description="Phospholipid/glycerol acyltransferase" evidence="14">
    <location>
        <begin position="218"/>
        <end position="330"/>
    </location>
</feature>
<evidence type="ECO:0000256" key="13">
    <source>
        <dbReference type="SAM" id="Phobius"/>
    </source>
</evidence>